<sequence>MREFVKYLLGELRGTWRFRWYGLLIAWVVSLAGAASVLTMPDEYRVTARVQLDTQSMLRPLLQDLAVEPNLGIRMRALTATLLRRENVERIATENDLLLTASTPAQEERILERLEQEILIQGMRDSPIYQIGYTANGASQAKGVVQSTLDILTEEAMGVTMSDARSATSFLEEQVDDYEQRLRAAEERLAEFRRANVGMLPNQGGGDFYQRLNRTEEEIENLESDLETAERRRRSLREQIVRLESNPSQRIEQSPRFQQLSEDLRTSQQRLDELLLRYTAEHPDVQTLEDRIERQRQRREALETEDPPDRARTDNRDSLVYQEFQLRLNDLESEIASIRTRLEQRQERRGELLTKVDEITEVEKRLTDLTRNYQSTQQRYQTLISRLQTAQMTTAADRSAGQMSIRLVDPPRTPEEPDGPPRALFMTAVAPVGLGMGGAFAFLLHLVRPVFQSRERLAEISGRPVLGSVSLVLTRRQRQVKTGAIAVFGLATLMLVAAAVGGAIYVDMGVEQFQNLIRRVNL</sequence>
<keyword evidence="2" id="KW-1133">Transmembrane helix</keyword>
<reference evidence="3 4" key="1">
    <citation type="submission" date="2019-02" db="EMBL/GenBank/DDBJ databases">
        <title>Genomic Encyclopedia of Type Strains, Phase IV (KMG-IV): sequencing the most valuable type-strain genomes for metagenomic binning, comparative biology and taxonomic classification.</title>
        <authorList>
            <person name="Goeker M."/>
        </authorList>
    </citation>
    <scope>NUCLEOTIDE SEQUENCE [LARGE SCALE GENOMIC DNA]</scope>
    <source>
        <strain evidence="3 4">DSM 21056</strain>
    </source>
</reference>
<dbReference type="InterPro" id="IPR050445">
    <property type="entry name" value="Bact_polysacc_biosynth/exp"/>
</dbReference>
<keyword evidence="4" id="KW-1185">Reference proteome</keyword>
<dbReference type="OrthoDB" id="9795292at2"/>
<protein>
    <submittedName>
        <fullName evidence="3">Polysaccharide chain length determinant protein (PEP-CTERM system associated)</fullName>
    </submittedName>
</protein>
<evidence type="ECO:0000313" key="3">
    <source>
        <dbReference type="EMBL" id="RZU98374.1"/>
    </source>
</evidence>
<gene>
    <name evidence="3" type="ORF">EV698_0619</name>
</gene>
<feature type="region of interest" description="Disordered" evidence="1">
    <location>
        <begin position="291"/>
        <end position="317"/>
    </location>
</feature>
<evidence type="ECO:0000313" key="4">
    <source>
        <dbReference type="Proteomes" id="UP000292298"/>
    </source>
</evidence>
<dbReference type="PANTHER" id="PTHR32309">
    <property type="entry name" value="TYROSINE-PROTEIN KINASE"/>
    <property type="match status" value="1"/>
</dbReference>
<dbReference type="SUPFAM" id="SSF57997">
    <property type="entry name" value="Tropomyosin"/>
    <property type="match status" value="1"/>
</dbReference>
<feature type="transmembrane region" description="Helical" evidence="2">
    <location>
        <begin position="484"/>
        <end position="506"/>
    </location>
</feature>
<evidence type="ECO:0000256" key="2">
    <source>
        <dbReference type="SAM" id="Phobius"/>
    </source>
</evidence>
<dbReference type="EMBL" id="SHLI01000001">
    <property type="protein sequence ID" value="RZU98374.1"/>
    <property type="molecule type" value="Genomic_DNA"/>
</dbReference>
<feature type="transmembrane region" description="Helical" evidence="2">
    <location>
        <begin position="423"/>
        <end position="447"/>
    </location>
</feature>
<dbReference type="InterPro" id="IPR014345">
    <property type="entry name" value="XrtA_polysacc_chain"/>
</dbReference>
<accession>A0A4Q8CZG5</accession>
<organism evidence="3 4">
    <name type="scientific">Spiribacter vilamensis</name>
    <dbReference type="NCBI Taxonomy" id="531306"/>
    <lineage>
        <taxon>Bacteria</taxon>
        <taxon>Pseudomonadati</taxon>
        <taxon>Pseudomonadota</taxon>
        <taxon>Gammaproteobacteria</taxon>
        <taxon>Chromatiales</taxon>
        <taxon>Ectothiorhodospiraceae</taxon>
        <taxon>Spiribacter</taxon>
    </lineage>
</organism>
<comment type="caution">
    <text evidence="3">The sequence shown here is derived from an EMBL/GenBank/DDBJ whole genome shotgun (WGS) entry which is preliminary data.</text>
</comment>
<dbReference type="AlphaFoldDB" id="A0A4Q8CZG5"/>
<keyword evidence="2" id="KW-0812">Transmembrane</keyword>
<proteinExistence type="predicted"/>
<dbReference type="PANTHER" id="PTHR32309:SF31">
    <property type="entry name" value="CAPSULAR EXOPOLYSACCHARIDE FAMILY"/>
    <property type="match status" value="1"/>
</dbReference>
<keyword evidence="2" id="KW-0472">Membrane</keyword>
<dbReference type="Proteomes" id="UP000292298">
    <property type="component" value="Unassembled WGS sequence"/>
</dbReference>
<dbReference type="RefSeq" id="WP_130502693.1">
    <property type="nucleotide sequence ID" value="NZ_SHLI01000001.1"/>
</dbReference>
<dbReference type="NCBIfam" id="TIGR03007">
    <property type="entry name" value="pepcterm_ChnLen"/>
    <property type="match status" value="1"/>
</dbReference>
<evidence type="ECO:0000256" key="1">
    <source>
        <dbReference type="SAM" id="MobiDB-lite"/>
    </source>
</evidence>
<feature type="transmembrane region" description="Helical" evidence="2">
    <location>
        <begin position="20"/>
        <end position="40"/>
    </location>
</feature>
<name>A0A4Q8CZG5_9GAMM</name>